<sequence length="177" mass="16931">MTKHARFTSTHLPLAALAVAVAVAAGSAHAASTQAATSSTVITPINIVQAADLSFGNFASGGAPGTVTVSPNNSRGVTGGVTGMAGGSTAAQFTVTGQGTSTYSINVVGTALTSGGNSMAFTPITDLTASAITTGTVTAGALTGGTQTIFVGGVLTVGANQAPGSYSGTVTATVDYN</sequence>
<dbReference type="RefSeq" id="WP_171083030.1">
    <property type="nucleotide sequence ID" value="NZ_JABAIV010000002.1"/>
</dbReference>
<gene>
    <name evidence="2" type="ORF">HGB41_08300</name>
</gene>
<keyword evidence="1" id="KW-0732">Signal</keyword>
<reference evidence="2 3" key="1">
    <citation type="submission" date="2020-04" db="EMBL/GenBank/DDBJ databases">
        <title>Massilia sp. nov., a cold adapted bacteria isolated from Arctic soil.</title>
        <authorList>
            <person name="Son J."/>
            <person name="Ka J.-O."/>
        </authorList>
    </citation>
    <scope>NUCLEOTIDE SEQUENCE [LARGE SCALE GENOMIC DNA]</scope>
    <source>
        <strain evidence="2 3">ML15P13</strain>
    </source>
</reference>
<organism evidence="2 3">
    <name type="scientific">Telluria aromaticivorans</name>
    <dbReference type="NCBI Taxonomy" id="2725995"/>
    <lineage>
        <taxon>Bacteria</taxon>
        <taxon>Pseudomonadati</taxon>
        <taxon>Pseudomonadota</taxon>
        <taxon>Betaproteobacteria</taxon>
        <taxon>Burkholderiales</taxon>
        <taxon>Oxalobacteraceae</taxon>
        <taxon>Telluria group</taxon>
        <taxon>Telluria</taxon>
    </lineage>
</organism>
<proteinExistence type="predicted"/>
<accession>A0A7Y2JXX7</accession>
<comment type="caution">
    <text evidence="2">The sequence shown here is derived from an EMBL/GenBank/DDBJ whole genome shotgun (WGS) entry which is preliminary data.</text>
</comment>
<keyword evidence="3" id="KW-1185">Reference proteome</keyword>
<dbReference type="EMBL" id="JABAIV010000002">
    <property type="protein sequence ID" value="NNG23000.1"/>
    <property type="molecule type" value="Genomic_DNA"/>
</dbReference>
<evidence type="ECO:0000313" key="3">
    <source>
        <dbReference type="Proteomes" id="UP000533905"/>
    </source>
</evidence>
<feature type="signal peptide" evidence="1">
    <location>
        <begin position="1"/>
        <end position="30"/>
    </location>
</feature>
<feature type="chain" id="PRO_5030626914" evidence="1">
    <location>
        <begin position="31"/>
        <end position="177"/>
    </location>
</feature>
<evidence type="ECO:0000313" key="2">
    <source>
        <dbReference type="EMBL" id="NNG23000.1"/>
    </source>
</evidence>
<protein>
    <submittedName>
        <fullName evidence="2">DUF4402 domain-containing protein</fullName>
    </submittedName>
</protein>
<dbReference type="InterPro" id="IPR025514">
    <property type="entry name" value="DUF4402"/>
</dbReference>
<name>A0A7Y2JXX7_9BURK</name>
<evidence type="ECO:0000256" key="1">
    <source>
        <dbReference type="SAM" id="SignalP"/>
    </source>
</evidence>
<dbReference type="AlphaFoldDB" id="A0A7Y2JXX7"/>
<dbReference type="Proteomes" id="UP000533905">
    <property type="component" value="Unassembled WGS sequence"/>
</dbReference>
<dbReference type="Pfam" id="PF14352">
    <property type="entry name" value="DUF4402"/>
    <property type="match status" value="1"/>
</dbReference>